<gene>
    <name evidence="10" type="ORF">LAZ67_X000011</name>
</gene>
<dbReference type="Gene3D" id="1.20.1080.10">
    <property type="entry name" value="Glycerol uptake facilitator protein"/>
    <property type="match status" value="1"/>
</dbReference>
<dbReference type="Pfam" id="PF00230">
    <property type="entry name" value="MIP"/>
    <property type="match status" value="1"/>
</dbReference>
<dbReference type="PRINTS" id="PR00783">
    <property type="entry name" value="MINTRINSICP"/>
</dbReference>
<evidence type="ECO:0008006" key="12">
    <source>
        <dbReference type="Google" id="ProtNLM"/>
    </source>
</evidence>
<evidence type="ECO:0000256" key="8">
    <source>
        <dbReference type="RuleBase" id="RU000477"/>
    </source>
</evidence>
<keyword evidence="7 9" id="KW-0472">Membrane</keyword>
<sequence>MNRKDRILPIIKSLLAEFAGTFTLVILSCGTATAGGSLGEISLAFTFAVASSVAFSAHASGGHLNPAVTMGFLATGRLHPARAAAYIVVQCLGGIAAAGTLYGISPVAFVKRGLGATTLHTDIDPFQGTVIETIITFVLLVVVFSVCDTHRMDIGGSGPLTIGISVGACHLFAWTTPRMEGKERLSGPRFGPIYSDASRCGEG</sequence>
<dbReference type="PANTHER" id="PTHR19139">
    <property type="entry name" value="AQUAPORIN TRANSPORTER"/>
    <property type="match status" value="1"/>
</dbReference>
<comment type="subcellular location">
    <subcellularLocation>
        <location evidence="1">Cell membrane</location>
        <topology evidence="1">Multi-pass membrane protein</topology>
    </subcellularLocation>
</comment>
<feature type="transmembrane region" description="Helical" evidence="9">
    <location>
        <begin position="83"/>
        <end position="105"/>
    </location>
</feature>
<evidence type="ECO:0000256" key="4">
    <source>
        <dbReference type="ARBA" id="ARBA00022475"/>
    </source>
</evidence>
<dbReference type="SUPFAM" id="SSF81338">
    <property type="entry name" value="Aquaporin-like"/>
    <property type="match status" value="1"/>
</dbReference>
<dbReference type="PROSITE" id="PS51257">
    <property type="entry name" value="PROKAR_LIPOPROTEIN"/>
    <property type="match status" value="1"/>
</dbReference>
<name>A0ABY6LVJ8_9ARAC</name>
<protein>
    <recommendedName>
        <fullName evidence="12">Aquaporin</fullName>
    </recommendedName>
</protein>
<dbReference type="PROSITE" id="PS00221">
    <property type="entry name" value="MIP"/>
    <property type="match status" value="1"/>
</dbReference>
<dbReference type="EMBL" id="CP092886">
    <property type="protein sequence ID" value="UYV83750.1"/>
    <property type="molecule type" value="Genomic_DNA"/>
</dbReference>
<keyword evidence="6 9" id="KW-1133">Transmembrane helix</keyword>
<feature type="transmembrane region" description="Helical" evidence="9">
    <location>
        <begin position="41"/>
        <end position="62"/>
    </location>
</feature>
<evidence type="ECO:0000313" key="10">
    <source>
        <dbReference type="EMBL" id="UYV83750.1"/>
    </source>
</evidence>
<dbReference type="InterPro" id="IPR000425">
    <property type="entry name" value="MIP"/>
</dbReference>
<feature type="transmembrane region" description="Helical" evidence="9">
    <location>
        <begin position="14"/>
        <end position="35"/>
    </location>
</feature>
<keyword evidence="3 8" id="KW-0813">Transport</keyword>
<dbReference type="InterPro" id="IPR034294">
    <property type="entry name" value="Aquaporin_transptr"/>
</dbReference>
<evidence type="ECO:0000256" key="7">
    <source>
        <dbReference type="ARBA" id="ARBA00023136"/>
    </source>
</evidence>
<evidence type="ECO:0000256" key="1">
    <source>
        <dbReference type="ARBA" id="ARBA00004651"/>
    </source>
</evidence>
<reference evidence="10 11" key="1">
    <citation type="submission" date="2022-03" db="EMBL/GenBank/DDBJ databases">
        <title>A chromosomal length assembly of Cordylochernes scorpioides.</title>
        <authorList>
            <person name="Zeh D."/>
            <person name="Zeh J."/>
        </authorList>
    </citation>
    <scope>NUCLEOTIDE SEQUENCE [LARGE SCALE GENOMIC DNA]</scope>
    <source>
        <strain evidence="10">IN4F17</strain>
        <tissue evidence="10">Whole Body</tissue>
    </source>
</reference>
<evidence type="ECO:0000256" key="2">
    <source>
        <dbReference type="ARBA" id="ARBA00006175"/>
    </source>
</evidence>
<organism evidence="10 11">
    <name type="scientific">Cordylochernes scorpioides</name>
    <dbReference type="NCBI Taxonomy" id="51811"/>
    <lineage>
        <taxon>Eukaryota</taxon>
        <taxon>Metazoa</taxon>
        <taxon>Ecdysozoa</taxon>
        <taxon>Arthropoda</taxon>
        <taxon>Chelicerata</taxon>
        <taxon>Arachnida</taxon>
        <taxon>Pseudoscorpiones</taxon>
        <taxon>Cheliferoidea</taxon>
        <taxon>Chernetidae</taxon>
        <taxon>Cordylochernes</taxon>
    </lineage>
</organism>
<dbReference type="Proteomes" id="UP001235939">
    <property type="component" value="Chromosome X"/>
</dbReference>
<evidence type="ECO:0000313" key="11">
    <source>
        <dbReference type="Proteomes" id="UP001235939"/>
    </source>
</evidence>
<comment type="similarity">
    <text evidence="2 8">Belongs to the MIP/aquaporin (TC 1.A.8) family.</text>
</comment>
<evidence type="ECO:0000256" key="9">
    <source>
        <dbReference type="SAM" id="Phobius"/>
    </source>
</evidence>
<accession>A0ABY6LVJ8</accession>
<proteinExistence type="inferred from homology"/>
<dbReference type="InterPro" id="IPR023271">
    <property type="entry name" value="Aquaporin-like"/>
</dbReference>
<keyword evidence="4" id="KW-1003">Cell membrane</keyword>
<evidence type="ECO:0000256" key="3">
    <source>
        <dbReference type="ARBA" id="ARBA00022448"/>
    </source>
</evidence>
<evidence type="ECO:0000256" key="5">
    <source>
        <dbReference type="ARBA" id="ARBA00022692"/>
    </source>
</evidence>
<feature type="transmembrane region" description="Helical" evidence="9">
    <location>
        <begin position="125"/>
        <end position="147"/>
    </location>
</feature>
<keyword evidence="11" id="KW-1185">Reference proteome</keyword>
<dbReference type="InterPro" id="IPR022357">
    <property type="entry name" value="MIP_CS"/>
</dbReference>
<dbReference type="PANTHER" id="PTHR19139:SF199">
    <property type="entry name" value="MIP17260P"/>
    <property type="match status" value="1"/>
</dbReference>
<keyword evidence="5 8" id="KW-0812">Transmembrane</keyword>
<evidence type="ECO:0000256" key="6">
    <source>
        <dbReference type="ARBA" id="ARBA00022989"/>
    </source>
</evidence>